<reference evidence="2" key="1">
    <citation type="submission" date="2016-07" db="EMBL/GenBank/DDBJ databases">
        <authorList>
            <person name="Florea S."/>
            <person name="Webb J.S."/>
            <person name="Jaromczyk J."/>
            <person name="Schardl C.L."/>
        </authorList>
    </citation>
    <scope>NUCLEOTIDE SEQUENCE [LARGE SCALE GENOMIC DNA]</scope>
    <source>
        <strain evidence="2">KCTC 42131</strain>
    </source>
</reference>
<proteinExistence type="predicted"/>
<dbReference type="Proteomes" id="UP000175669">
    <property type="component" value="Unassembled WGS sequence"/>
</dbReference>
<accession>A0A1E8CK08</accession>
<gene>
    <name evidence="1" type="ORF">PHACT_06000</name>
</gene>
<sequence>MELYAPELLVEMAAAIEKCPACRKYVKVGNNETVVLKISYNKRDDAPGTEPRPVDAGWITYLIKKLRMTTRLRLGSQVVSISNDLRAQIDWEISSEGYLH</sequence>
<dbReference type="AlphaFoldDB" id="A0A1E8CK08"/>
<name>A0A1E8CK08_9GAMM</name>
<comment type="caution">
    <text evidence="1">The sequence shown here is derived from an EMBL/GenBank/DDBJ whole genome shotgun (WGS) entry which is preliminary data.</text>
</comment>
<dbReference type="EMBL" id="MASR01000001">
    <property type="protein sequence ID" value="OFE12744.1"/>
    <property type="molecule type" value="Genomic_DNA"/>
</dbReference>
<organism evidence="1 2">
    <name type="scientific">Pseudohongiella acticola</name>
    <dbReference type="NCBI Taxonomy" id="1524254"/>
    <lineage>
        <taxon>Bacteria</taxon>
        <taxon>Pseudomonadati</taxon>
        <taxon>Pseudomonadota</taxon>
        <taxon>Gammaproteobacteria</taxon>
        <taxon>Pseudomonadales</taxon>
        <taxon>Pseudohongiellaceae</taxon>
        <taxon>Pseudohongiella</taxon>
    </lineage>
</organism>
<protein>
    <submittedName>
        <fullName evidence="1">Uncharacterized protein</fullName>
    </submittedName>
</protein>
<evidence type="ECO:0000313" key="2">
    <source>
        <dbReference type="Proteomes" id="UP000175669"/>
    </source>
</evidence>
<evidence type="ECO:0000313" key="1">
    <source>
        <dbReference type="EMBL" id="OFE12744.1"/>
    </source>
</evidence>
<keyword evidence="2" id="KW-1185">Reference proteome</keyword>